<feature type="domain" description="DUF6938" evidence="1">
    <location>
        <begin position="245"/>
        <end position="305"/>
    </location>
</feature>
<sequence length="431" mass="48903">MNTVKAWVVAVSMGYGHQRTAHSVRGLAPENRFINANDYPGIPAPDRRKWEGSKNFYEFISRFKRTPIIGNVVFSLFNKLLKIASFYPQHDLSRPDANVRHIANFIKRGWGKHFIETLKKQPLPMIATFFVPALMAEFYDYPENIYCIVPDADIARSWAPLMPHSSRIHYCAPSERVVERLKQYGIPPKHVSLTGYPLPKENIGKQDEIARSDTARRIVNLDPEGVYRREYASLIKEYLGTLPKNAGRPLTIMISIGGAGAQTEIGITVMRSLKEKLRAGEVRLFLGAGMKESVRTRFTNELTRLDMGDCRDNVCIVTGDTLETYFNRFNEALREIDILWTKPSELSFYCALGIPIVIAPPIGAQEDYNKEWLLRLGAGMSAENPLHVNEWLFDALKTGWFAEAAMQGFIEAERRGTFNIEKLVSQKISTV</sequence>
<dbReference type="Pfam" id="PF22053">
    <property type="entry name" value="DUF6938"/>
    <property type="match status" value="1"/>
</dbReference>
<dbReference type="AlphaFoldDB" id="A0A1F6BLA4"/>
<proteinExistence type="predicted"/>
<comment type="caution">
    <text evidence="2">The sequence shown here is derived from an EMBL/GenBank/DDBJ whole genome shotgun (WGS) entry which is preliminary data.</text>
</comment>
<dbReference type="STRING" id="1798468.A2110_00640"/>
<dbReference type="InterPro" id="IPR054218">
    <property type="entry name" value="DUF6938"/>
</dbReference>
<dbReference type="EMBL" id="MFKH01000006">
    <property type="protein sequence ID" value="OGG37633.1"/>
    <property type="molecule type" value="Genomic_DNA"/>
</dbReference>
<evidence type="ECO:0000313" key="3">
    <source>
        <dbReference type="Proteomes" id="UP000176273"/>
    </source>
</evidence>
<name>A0A1F6BLA4_9BACT</name>
<evidence type="ECO:0000259" key="1">
    <source>
        <dbReference type="Pfam" id="PF22053"/>
    </source>
</evidence>
<reference evidence="2 3" key="1">
    <citation type="journal article" date="2016" name="Nat. Commun.">
        <title>Thousands of microbial genomes shed light on interconnected biogeochemical processes in an aquifer system.</title>
        <authorList>
            <person name="Anantharaman K."/>
            <person name="Brown C.T."/>
            <person name="Hug L.A."/>
            <person name="Sharon I."/>
            <person name="Castelle C.J."/>
            <person name="Probst A.J."/>
            <person name="Thomas B.C."/>
            <person name="Singh A."/>
            <person name="Wilkins M.J."/>
            <person name="Karaoz U."/>
            <person name="Brodie E.L."/>
            <person name="Williams K.H."/>
            <person name="Hubbard S.S."/>
            <person name="Banfield J.F."/>
        </authorList>
    </citation>
    <scope>NUCLEOTIDE SEQUENCE [LARGE SCALE GENOMIC DNA]</scope>
</reference>
<dbReference type="Proteomes" id="UP000176273">
    <property type="component" value="Unassembled WGS sequence"/>
</dbReference>
<accession>A0A1F6BLA4</accession>
<organism evidence="2 3">
    <name type="scientific">Candidatus Jorgensenbacteria bacterium GWA1_54_12</name>
    <dbReference type="NCBI Taxonomy" id="1798468"/>
    <lineage>
        <taxon>Bacteria</taxon>
        <taxon>Candidatus Joergenseniibacteriota</taxon>
    </lineage>
</organism>
<protein>
    <recommendedName>
        <fullName evidence="1">DUF6938 domain-containing protein</fullName>
    </recommendedName>
</protein>
<gene>
    <name evidence="2" type="ORF">A2110_00640</name>
</gene>
<evidence type="ECO:0000313" key="2">
    <source>
        <dbReference type="EMBL" id="OGG37633.1"/>
    </source>
</evidence>